<dbReference type="OrthoDB" id="4125644at2759"/>
<reference evidence="1" key="1">
    <citation type="journal article" date="2021" name="Nat. Commun.">
        <title>Genetic determinants of endophytism in the Arabidopsis root mycobiome.</title>
        <authorList>
            <person name="Mesny F."/>
            <person name="Miyauchi S."/>
            <person name="Thiergart T."/>
            <person name="Pickel B."/>
            <person name="Atanasova L."/>
            <person name="Karlsson M."/>
            <person name="Huettel B."/>
            <person name="Barry K.W."/>
            <person name="Haridas S."/>
            <person name="Chen C."/>
            <person name="Bauer D."/>
            <person name="Andreopoulos W."/>
            <person name="Pangilinan J."/>
            <person name="LaButti K."/>
            <person name="Riley R."/>
            <person name="Lipzen A."/>
            <person name="Clum A."/>
            <person name="Drula E."/>
            <person name="Henrissat B."/>
            <person name="Kohler A."/>
            <person name="Grigoriev I.V."/>
            <person name="Martin F.M."/>
            <person name="Hacquard S."/>
        </authorList>
    </citation>
    <scope>NUCLEOTIDE SEQUENCE</scope>
    <source>
        <strain evidence="1">MPI-SDFR-AT-0073</strain>
    </source>
</reference>
<sequence>MATVYPDVVPIIESWLSANHQKIESFWVGADWRYWARYELFMALEKLIPDCLVTHGMSEFWDEGDEEVDILVEPRDGDRGTIALLLRCENVGENEGSYERFRDQLDADVAKVESLGRVGSSFDDARLLLVGFSGEPSAEDAEFRTQPQPEHFVKGEVHCWMVRHDVLSRDQDDSRGTKLGIIVPRHGNP</sequence>
<protein>
    <submittedName>
        <fullName evidence="1">Uncharacterized protein</fullName>
    </submittedName>
</protein>
<dbReference type="EMBL" id="JAGPXC010000003">
    <property type="protein sequence ID" value="KAH6655674.1"/>
    <property type="molecule type" value="Genomic_DNA"/>
</dbReference>
<dbReference type="RefSeq" id="XP_045959939.1">
    <property type="nucleotide sequence ID" value="XM_046107140.1"/>
</dbReference>
<evidence type="ECO:0000313" key="1">
    <source>
        <dbReference type="EMBL" id="KAH6655674.1"/>
    </source>
</evidence>
<proteinExistence type="predicted"/>
<comment type="caution">
    <text evidence="1">The sequence shown here is derived from an EMBL/GenBank/DDBJ whole genome shotgun (WGS) entry which is preliminary data.</text>
</comment>
<gene>
    <name evidence="1" type="ORF">BKA67DRAFT_657597</name>
</gene>
<name>A0A9P9A052_9PEZI</name>
<accession>A0A9P9A052</accession>
<evidence type="ECO:0000313" key="2">
    <source>
        <dbReference type="Proteomes" id="UP000758603"/>
    </source>
</evidence>
<organism evidence="1 2">
    <name type="scientific">Truncatella angustata</name>
    <dbReference type="NCBI Taxonomy" id="152316"/>
    <lineage>
        <taxon>Eukaryota</taxon>
        <taxon>Fungi</taxon>
        <taxon>Dikarya</taxon>
        <taxon>Ascomycota</taxon>
        <taxon>Pezizomycotina</taxon>
        <taxon>Sordariomycetes</taxon>
        <taxon>Xylariomycetidae</taxon>
        <taxon>Amphisphaeriales</taxon>
        <taxon>Sporocadaceae</taxon>
        <taxon>Truncatella</taxon>
    </lineage>
</organism>
<keyword evidence="2" id="KW-1185">Reference proteome</keyword>
<dbReference type="Proteomes" id="UP000758603">
    <property type="component" value="Unassembled WGS sequence"/>
</dbReference>
<dbReference type="GeneID" id="70136031"/>
<dbReference type="AlphaFoldDB" id="A0A9P9A052"/>